<dbReference type="EMBL" id="HACG01020072">
    <property type="protein sequence ID" value="CEK66937.1"/>
    <property type="molecule type" value="Transcribed_RNA"/>
</dbReference>
<feature type="compositionally biased region" description="Basic and acidic residues" evidence="1">
    <location>
        <begin position="66"/>
        <end position="81"/>
    </location>
</feature>
<feature type="compositionally biased region" description="Polar residues" evidence="1">
    <location>
        <begin position="8"/>
        <end position="21"/>
    </location>
</feature>
<name>A0A0B6ZEW3_9EUPU</name>
<organism evidence="2">
    <name type="scientific">Arion vulgaris</name>
    <dbReference type="NCBI Taxonomy" id="1028688"/>
    <lineage>
        <taxon>Eukaryota</taxon>
        <taxon>Metazoa</taxon>
        <taxon>Spiralia</taxon>
        <taxon>Lophotrochozoa</taxon>
        <taxon>Mollusca</taxon>
        <taxon>Gastropoda</taxon>
        <taxon>Heterobranchia</taxon>
        <taxon>Euthyneura</taxon>
        <taxon>Panpulmonata</taxon>
        <taxon>Eupulmonata</taxon>
        <taxon>Stylommatophora</taxon>
        <taxon>Helicina</taxon>
        <taxon>Arionoidea</taxon>
        <taxon>Arionidae</taxon>
        <taxon>Arion</taxon>
    </lineage>
</organism>
<dbReference type="AlphaFoldDB" id="A0A0B6ZEW3"/>
<feature type="non-terminal residue" evidence="2">
    <location>
        <position position="81"/>
    </location>
</feature>
<feature type="region of interest" description="Disordered" evidence="1">
    <location>
        <begin position="59"/>
        <end position="81"/>
    </location>
</feature>
<evidence type="ECO:0000313" key="2">
    <source>
        <dbReference type="EMBL" id="CEK66937.1"/>
    </source>
</evidence>
<gene>
    <name evidence="2" type="primary">ORF60714</name>
</gene>
<reference evidence="2" key="1">
    <citation type="submission" date="2014-12" db="EMBL/GenBank/DDBJ databases">
        <title>Insight into the proteome of Arion vulgaris.</title>
        <authorList>
            <person name="Aradska J."/>
            <person name="Bulat T."/>
            <person name="Smidak R."/>
            <person name="Sarate P."/>
            <person name="Gangsoo J."/>
            <person name="Sialana F."/>
            <person name="Bilban M."/>
            <person name="Lubec G."/>
        </authorList>
    </citation>
    <scope>NUCLEOTIDE SEQUENCE</scope>
    <source>
        <tissue evidence="2">Skin</tissue>
    </source>
</reference>
<protein>
    <submittedName>
        <fullName evidence="2">Uncharacterized protein</fullName>
    </submittedName>
</protein>
<proteinExistence type="predicted"/>
<feature type="region of interest" description="Disordered" evidence="1">
    <location>
        <begin position="1"/>
        <end position="21"/>
    </location>
</feature>
<sequence>MDHKSGDSVRNQVNNNTRSQNSCELFYTDNFSETANVKQEIPDVYVIEDESLDDIPVHFSESGRAQMEDLRRTGNLQEKDN</sequence>
<accession>A0A0B6ZEW3</accession>
<evidence type="ECO:0000256" key="1">
    <source>
        <dbReference type="SAM" id="MobiDB-lite"/>
    </source>
</evidence>